<dbReference type="InterPro" id="IPR001251">
    <property type="entry name" value="CRAL-TRIO_dom"/>
</dbReference>
<reference evidence="7 8" key="3">
    <citation type="submission" date="2025-05" db="UniProtKB">
        <authorList>
            <consortium name="RefSeq"/>
        </authorList>
    </citation>
    <scope>IDENTIFICATION</scope>
    <source>
        <strain evidence="5 6">Aabys</strain>
        <tissue evidence="7 8">Whole body</tissue>
    </source>
</reference>
<evidence type="ECO:0000313" key="4">
    <source>
        <dbReference type="Proteomes" id="UP001652621"/>
    </source>
</evidence>
<dbReference type="EnsemblMetazoa" id="MDOA004603-RB">
    <property type="protein sequence ID" value="MDOA004603-PB"/>
    <property type="gene ID" value="MDOA004603"/>
</dbReference>
<dbReference type="EnsemblMetazoa" id="MDOA004603-RA">
    <property type="protein sequence ID" value="MDOA004603-PA"/>
    <property type="gene ID" value="MDOA004603"/>
</dbReference>
<dbReference type="PROSITE" id="PS50191">
    <property type="entry name" value="CRAL_TRIO"/>
    <property type="match status" value="1"/>
</dbReference>
<reference evidence="2" key="1">
    <citation type="submission" date="2012-08" db="EMBL/GenBank/DDBJ databases">
        <title>Transcriptome of adult Musca domestica launches a platform for comparative house fly gene expression and characterization of differential gene expression among resistant and susceptible house flies.</title>
        <authorList>
            <person name="Liu N."/>
            <person name="Zhang L."/>
            <person name="Li M."/>
            <person name="Reid W."/>
        </authorList>
    </citation>
    <scope>NUCLEOTIDE SEQUENCE</scope>
    <source>
        <strain evidence="2">ALHF</strain>
        <tissue evidence="2">Whole body</tissue>
    </source>
</reference>
<dbReference type="PANTHER" id="PTHR10174">
    <property type="entry name" value="ALPHA-TOCOPHEROL TRANSFER PROTEIN-RELATED"/>
    <property type="match status" value="1"/>
</dbReference>
<proteinExistence type="evidence at transcript level"/>
<dbReference type="RefSeq" id="XP_005182692.1">
    <property type="nucleotide sequence ID" value="XM_005182635.3"/>
</dbReference>
<dbReference type="InterPro" id="IPR036273">
    <property type="entry name" value="CRAL/TRIO_N_dom_sf"/>
</dbReference>
<dbReference type="InterPro" id="IPR011074">
    <property type="entry name" value="CRAL/TRIO_N_dom"/>
</dbReference>
<dbReference type="EMBL" id="KA647572">
    <property type="protein sequence ID" value="AFP62201.1"/>
    <property type="molecule type" value="mRNA"/>
</dbReference>
<dbReference type="RefSeq" id="XP_058977248.1">
    <property type="nucleotide sequence ID" value="XM_059121265.1"/>
</dbReference>
<feature type="domain" description="CRAL-TRIO" evidence="1">
    <location>
        <begin position="99"/>
        <end position="265"/>
    </location>
</feature>
<evidence type="ECO:0000313" key="8">
    <source>
        <dbReference type="RefSeq" id="XP_058977249.1"/>
    </source>
</evidence>
<dbReference type="CDD" id="cd00170">
    <property type="entry name" value="SEC14"/>
    <property type="match status" value="1"/>
</dbReference>
<evidence type="ECO:0000313" key="2">
    <source>
        <dbReference type="EMBL" id="AFP62201.1"/>
    </source>
</evidence>
<dbReference type="VEuPathDB" id="VectorBase:MDOA004603"/>
<evidence type="ECO:0000313" key="7">
    <source>
        <dbReference type="RefSeq" id="XP_058977248.1"/>
    </source>
</evidence>
<protein>
    <submittedName>
        <fullName evidence="2">CRAL/TRIO domain protein</fullName>
    </submittedName>
    <submittedName>
        <fullName evidence="5 6">Clavesin-2</fullName>
    </submittedName>
    <submittedName>
        <fullName evidence="7 8">Retinaldehyde-binding protein 1</fullName>
    </submittedName>
</protein>
<dbReference type="SUPFAM" id="SSF52087">
    <property type="entry name" value="CRAL/TRIO domain"/>
    <property type="match status" value="1"/>
</dbReference>
<dbReference type="GO" id="GO:0016020">
    <property type="term" value="C:membrane"/>
    <property type="evidence" value="ECO:0007669"/>
    <property type="project" value="TreeGrafter"/>
</dbReference>
<dbReference type="eggNOG" id="KOG1471">
    <property type="taxonomic scope" value="Eukaryota"/>
</dbReference>
<dbReference type="SUPFAM" id="SSF46938">
    <property type="entry name" value="CRAL/TRIO N-terminal domain"/>
    <property type="match status" value="1"/>
</dbReference>
<dbReference type="OrthoDB" id="75724at2759"/>
<keyword evidence="4" id="KW-1185">Reference proteome</keyword>
<evidence type="ECO:0000313" key="5">
    <source>
        <dbReference type="RefSeq" id="XP_005182692.1"/>
    </source>
</evidence>
<dbReference type="RefSeq" id="XP_011292139.1">
    <property type="nucleotide sequence ID" value="XM_011293837.2"/>
</dbReference>
<dbReference type="Proteomes" id="UP001652621">
    <property type="component" value="Unplaced"/>
</dbReference>
<dbReference type="PANTHER" id="PTHR10174:SF212">
    <property type="entry name" value="MIP26555P1"/>
    <property type="match status" value="1"/>
</dbReference>
<dbReference type="Gene3D" id="3.40.525.10">
    <property type="entry name" value="CRAL-TRIO lipid binding domain"/>
    <property type="match status" value="1"/>
</dbReference>
<dbReference type="PRINTS" id="PR00180">
    <property type="entry name" value="CRETINALDHBP"/>
</dbReference>
<dbReference type="GeneID" id="101894431"/>
<evidence type="ECO:0000313" key="9">
    <source>
        <dbReference type="RefSeq" id="XP_058977250.1"/>
    </source>
</evidence>
<dbReference type="Gene3D" id="1.20.5.1200">
    <property type="entry name" value="Alpha-tocopherol transfer"/>
    <property type="match status" value="1"/>
</dbReference>
<dbReference type="Gene3D" id="1.10.8.20">
    <property type="entry name" value="N-terminal domain of phosphatidylinositol transfer protein sec14p"/>
    <property type="match status" value="1"/>
</dbReference>
<dbReference type="KEGG" id="mde:101894431"/>
<evidence type="ECO:0000313" key="6">
    <source>
        <dbReference type="RefSeq" id="XP_011292139.1"/>
    </source>
</evidence>
<dbReference type="SMART" id="SM00516">
    <property type="entry name" value="SEC14"/>
    <property type="match status" value="1"/>
</dbReference>
<dbReference type="VEuPathDB" id="VectorBase:MDOMA2_016863"/>
<evidence type="ECO:0000313" key="3">
    <source>
        <dbReference type="EnsemblMetazoa" id="MDOA004603-PA"/>
    </source>
</evidence>
<dbReference type="AlphaFoldDB" id="T1PFJ8"/>
<gene>
    <name evidence="5 6 7 8 9" type="primary">LOC101894431</name>
    <name evidence="3" type="synonym">101894431</name>
</gene>
<dbReference type="GO" id="GO:1902936">
    <property type="term" value="F:phosphatidylinositol bisphosphate binding"/>
    <property type="evidence" value="ECO:0007669"/>
    <property type="project" value="TreeGrafter"/>
</dbReference>
<organism evidence="2">
    <name type="scientific">Musca domestica</name>
    <name type="common">House fly</name>
    <dbReference type="NCBI Taxonomy" id="7370"/>
    <lineage>
        <taxon>Eukaryota</taxon>
        <taxon>Metazoa</taxon>
        <taxon>Ecdysozoa</taxon>
        <taxon>Arthropoda</taxon>
        <taxon>Hexapoda</taxon>
        <taxon>Insecta</taxon>
        <taxon>Pterygota</taxon>
        <taxon>Neoptera</taxon>
        <taxon>Endopterygota</taxon>
        <taxon>Diptera</taxon>
        <taxon>Brachycera</taxon>
        <taxon>Muscomorpha</taxon>
        <taxon>Muscoidea</taxon>
        <taxon>Muscidae</taxon>
        <taxon>Musca</taxon>
    </lineage>
</organism>
<accession>T1PFJ8</accession>
<dbReference type="Pfam" id="PF00650">
    <property type="entry name" value="CRAL_TRIO"/>
    <property type="match status" value="1"/>
</dbReference>
<dbReference type="InterPro" id="IPR036865">
    <property type="entry name" value="CRAL-TRIO_dom_sf"/>
</dbReference>
<reference evidence="3" key="2">
    <citation type="submission" date="2021-01" db="UniProtKB">
        <authorList>
            <consortium name="EnsemblMetazoa"/>
        </authorList>
    </citation>
    <scope>IDENTIFICATION</scope>
    <source>
        <strain evidence="3">Aabys</strain>
    </source>
</reference>
<name>T1PFJ8_MUSDO</name>
<dbReference type="RefSeq" id="XP_058977250.1">
    <property type="nucleotide sequence ID" value="XM_059121267.1"/>
</dbReference>
<dbReference type="SMART" id="SM01100">
    <property type="entry name" value="CRAL_TRIO_N"/>
    <property type="match status" value="1"/>
</dbReference>
<sequence>MSNTNSEEAFNIRTGFVKPETLEIAKNELRETPEIKEAAIKELRELLNACPDLKYRDDDEFLIIFLRACHFYPQSAFEKMKTTASFRKENAALVHGLCVEHVREQFTNGNVINVLKNCDQLGRRVLIVNCGELWNPSQVPADDVFRMLYLVHIAAQLEIETQIRGVVCIMDFEGLSMKQIKALSPTFSKRLLTFIQDAMPLRTKEIHFVKQPFLFKMVWSLFKPFVREKLNKRMHFHGSDMKSLQKFLSPEILPENYKGKLPKIDYNGKDWIQAVEKHEDYIKEWSEFGPAKW</sequence>
<dbReference type="RefSeq" id="XP_058977249.1">
    <property type="nucleotide sequence ID" value="XM_059121266.1"/>
</dbReference>
<evidence type="ECO:0000259" key="1">
    <source>
        <dbReference type="PROSITE" id="PS50191"/>
    </source>
</evidence>